<dbReference type="AlphaFoldDB" id="A0A1R2BHV7"/>
<dbReference type="PROSITE" id="PS52035">
    <property type="entry name" value="PEPTIDASE_M14"/>
    <property type="match status" value="1"/>
</dbReference>
<comment type="caution">
    <text evidence="6">The sequence shown here is derived from an EMBL/GenBank/DDBJ whole genome shotgun (WGS) entry which is preliminary data.</text>
</comment>
<feature type="active site" description="Proton donor/acceptor" evidence="3">
    <location>
        <position position="517"/>
    </location>
</feature>
<evidence type="ECO:0000256" key="2">
    <source>
        <dbReference type="ARBA" id="ARBA00005988"/>
    </source>
</evidence>
<dbReference type="PANTHER" id="PTHR12756:SF11">
    <property type="entry name" value="CYTOSOLIC CARBOXYPEPTIDASE 1"/>
    <property type="match status" value="1"/>
</dbReference>
<dbReference type="SUPFAM" id="SSF53187">
    <property type="entry name" value="Zn-dependent exopeptidases"/>
    <property type="match status" value="1"/>
</dbReference>
<evidence type="ECO:0000256" key="1">
    <source>
        <dbReference type="ARBA" id="ARBA00001947"/>
    </source>
</evidence>
<dbReference type="Proteomes" id="UP000187209">
    <property type="component" value="Unassembled WGS sequence"/>
</dbReference>
<feature type="domain" description="Peptidase M14" evidence="5">
    <location>
        <begin position="250"/>
        <end position="558"/>
    </location>
</feature>
<dbReference type="GO" id="GO:0004181">
    <property type="term" value="F:metallocarboxypeptidase activity"/>
    <property type="evidence" value="ECO:0007669"/>
    <property type="project" value="InterPro"/>
</dbReference>
<evidence type="ECO:0000256" key="3">
    <source>
        <dbReference type="PROSITE-ProRule" id="PRU01379"/>
    </source>
</evidence>
<dbReference type="SMART" id="SM00631">
    <property type="entry name" value="Zn_pept"/>
    <property type="match status" value="1"/>
</dbReference>
<dbReference type="GO" id="GO:0008270">
    <property type="term" value="F:zinc ion binding"/>
    <property type="evidence" value="ECO:0007669"/>
    <property type="project" value="InterPro"/>
</dbReference>
<dbReference type="EMBL" id="MPUH01000639">
    <property type="protein sequence ID" value="OMJ76304.1"/>
    <property type="molecule type" value="Genomic_DNA"/>
</dbReference>
<evidence type="ECO:0000313" key="6">
    <source>
        <dbReference type="EMBL" id="OMJ76304.1"/>
    </source>
</evidence>
<protein>
    <recommendedName>
        <fullName evidence="5">Peptidase M14 domain-containing protein</fullName>
    </recommendedName>
</protein>
<dbReference type="OrthoDB" id="10526386at2759"/>
<proteinExistence type="inferred from homology"/>
<dbReference type="Pfam" id="PF18027">
    <property type="entry name" value="Pepdidase_M14_N"/>
    <property type="match status" value="1"/>
</dbReference>
<dbReference type="InterPro" id="IPR050821">
    <property type="entry name" value="Cytosolic_carboxypeptidase"/>
</dbReference>
<sequence>MTTPSNEDLSRLSIGEEIWSRGSLTDPLDFKASSPLLTPFYEKLKEKPKLYRYEQGGILVYASNARISGDIKNSEIASSKPATQTYTNTGKDLLKKSDPRDKKLYLELTNKASKPEYNPEFTLEIPVGVLKFNSKFESGNLNRAIMMSESLYVLYMEKEANNVCLQWYYFEVRNLKPGLVTFKIANLGKFESLYNEGMKPLIKSVRSGNNWLRGGSHISYMSNSKDYSYTLTFTHEFVYEDDTTYFAYSYPYTYKELVSDMNEIKSCYSHIARVDTICESLCGNSVFMITITEDLNSYMKFYEESYYTKISGAQRKLLSKRKQKNGNNNEHNHKKGIFITSRVHPGETVGSFMMQGVIDFLLSNNKKAHILRKNYVFKLIPMLNPDGVRHGKTRVSMLGVDLNRRWNDPNPIMHPTIYHTKKYLQVFSEMHECLAYCDFHGHSTKRNVFFYGCNLKPVDLEQNKKNLMARMVPFLLSKKNKLVSYKDSRFYMQKCKESTARIVVYRQFNVINSLTLEASFYGPSTSECFKDNRNDMHMRPEDLKSVGQDFCLIFLSYLSPSSCIKNLQSLSNYMREAMGLRSKTPELYKENPLDSGRLSSKGIAKDILDYKEIWDEAHINDIDYYTEESEQSSPSDIDEYEKQDSNKKKGKKNEIIRKPYRMVTPPPGITRRPVRIIKAEKTEKSEKAEKNEITRSPEAYFKMPGISVFSFNLRAKSSENIFQGSLHKIKHQVQTEKTSERPKIPLDKPQEIRNHKIFICNPINDSKNGEKNESPGKIKVAAIPGIDQFYKSWIKSKSSLVFKSPDGKKPEGQDVPIMQINRAQIHLYTQKS</sequence>
<dbReference type="GO" id="GO:0006508">
    <property type="term" value="P:proteolysis"/>
    <property type="evidence" value="ECO:0007669"/>
    <property type="project" value="InterPro"/>
</dbReference>
<name>A0A1R2BHV7_9CILI</name>
<keyword evidence="7" id="KW-1185">Reference proteome</keyword>
<dbReference type="InterPro" id="IPR040626">
    <property type="entry name" value="Pepdidase_M14_N"/>
</dbReference>
<evidence type="ECO:0000313" key="7">
    <source>
        <dbReference type="Proteomes" id="UP000187209"/>
    </source>
</evidence>
<evidence type="ECO:0000256" key="4">
    <source>
        <dbReference type="SAM" id="MobiDB-lite"/>
    </source>
</evidence>
<dbReference type="Gene3D" id="2.60.40.3120">
    <property type="match status" value="1"/>
</dbReference>
<feature type="compositionally biased region" description="Acidic residues" evidence="4">
    <location>
        <begin position="626"/>
        <end position="639"/>
    </location>
</feature>
<comment type="cofactor">
    <cofactor evidence="1">
        <name>Zn(2+)</name>
        <dbReference type="ChEBI" id="CHEBI:29105"/>
    </cofactor>
</comment>
<comment type="similarity">
    <text evidence="2 3">Belongs to the peptidase M14 family.</text>
</comment>
<feature type="compositionally biased region" description="Basic and acidic residues" evidence="4">
    <location>
        <begin position="640"/>
        <end position="657"/>
    </location>
</feature>
<organism evidence="6 7">
    <name type="scientific">Stentor coeruleus</name>
    <dbReference type="NCBI Taxonomy" id="5963"/>
    <lineage>
        <taxon>Eukaryota</taxon>
        <taxon>Sar</taxon>
        <taxon>Alveolata</taxon>
        <taxon>Ciliophora</taxon>
        <taxon>Postciliodesmatophora</taxon>
        <taxon>Heterotrichea</taxon>
        <taxon>Heterotrichida</taxon>
        <taxon>Stentoridae</taxon>
        <taxon>Stentor</taxon>
    </lineage>
</organism>
<reference evidence="6 7" key="1">
    <citation type="submission" date="2016-11" db="EMBL/GenBank/DDBJ databases">
        <title>The macronuclear genome of Stentor coeruleus: a giant cell with tiny introns.</title>
        <authorList>
            <person name="Slabodnick M."/>
            <person name="Ruby J.G."/>
            <person name="Reiff S.B."/>
            <person name="Swart E.C."/>
            <person name="Gosai S."/>
            <person name="Prabakaran S."/>
            <person name="Witkowska E."/>
            <person name="Larue G.E."/>
            <person name="Fisher S."/>
            <person name="Freeman R.M."/>
            <person name="Gunawardena J."/>
            <person name="Chu W."/>
            <person name="Stover N.A."/>
            <person name="Gregory B.D."/>
            <person name="Nowacki M."/>
            <person name="Derisi J."/>
            <person name="Roy S.W."/>
            <person name="Marshall W.F."/>
            <person name="Sood P."/>
        </authorList>
    </citation>
    <scope>NUCLEOTIDE SEQUENCE [LARGE SCALE GENOMIC DNA]</scope>
    <source>
        <strain evidence="6">WM001</strain>
    </source>
</reference>
<feature type="region of interest" description="Disordered" evidence="4">
    <location>
        <begin position="626"/>
        <end position="669"/>
    </location>
</feature>
<dbReference type="Pfam" id="PF00246">
    <property type="entry name" value="Peptidase_M14"/>
    <property type="match status" value="1"/>
</dbReference>
<gene>
    <name evidence="6" type="ORF">SteCoe_24361</name>
</gene>
<dbReference type="InterPro" id="IPR000834">
    <property type="entry name" value="Peptidase_M14"/>
</dbReference>
<dbReference type="Gene3D" id="3.40.630.10">
    <property type="entry name" value="Zn peptidases"/>
    <property type="match status" value="1"/>
</dbReference>
<accession>A0A1R2BHV7</accession>
<evidence type="ECO:0000259" key="5">
    <source>
        <dbReference type="PROSITE" id="PS52035"/>
    </source>
</evidence>
<dbReference type="PANTHER" id="PTHR12756">
    <property type="entry name" value="CYTOSOLIC CARBOXYPEPTIDASE"/>
    <property type="match status" value="1"/>
</dbReference>